<keyword evidence="9" id="KW-1185">Reference proteome</keyword>
<accession>A0A9W4UR43</accession>
<organism evidence="8 9">
    <name type="scientific">Periconia digitata</name>
    <dbReference type="NCBI Taxonomy" id="1303443"/>
    <lineage>
        <taxon>Eukaryota</taxon>
        <taxon>Fungi</taxon>
        <taxon>Dikarya</taxon>
        <taxon>Ascomycota</taxon>
        <taxon>Pezizomycotina</taxon>
        <taxon>Dothideomycetes</taxon>
        <taxon>Pleosporomycetidae</taxon>
        <taxon>Pleosporales</taxon>
        <taxon>Massarineae</taxon>
        <taxon>Periconiaceae</taxon>
        <taxon>Periconia</taxon>
    </lineage>
</organism>
<dbReference type="Gene3D" id="2.60.40.10">
    <property type="entry name" value="Immunoglobulins"/>
    <property type="match status" value="1"/>
</dbReference>
<dbReference type="Gene3D" id="3.20.20.80">
    <property type="entry name" value="Glycosidases"/>
    <property type="match status" value="1"/>
</dbReference>
<evidence type="ECO:0000256" key="4">
    <source>
        <dbReference type="SAM" id="SignalP"/>
    </source>
</evidence>
<feature type="domain" description="Glycosyl hydrolases family 2 sugar binding" evidence="7">
    <location>
        <begin position="125"/>
        <end position="232"/>
    </location>
</feature>
<keyword evidence="4" id="KW-0732">Signal</keyword>
<dbReference type="AlphaFoldDB" id="A0A9W4UR43"/>
<feature type="signal peptide" evidence="4">
    <location>
        <begin position="1"/>
        <end position="16"/>
    </location>
</feature>
<dbReference type="GO" id="GO:0004553">
    <property type="term" value="F:hydrolase activity, hydrolyzing O-glycosyl compounds"/>
    <property type="evidence" value="ECO:0007669"/>
    <property type="project" value="InterPro"/>
</dbReference>
<dbReference type="Pfam" id="PF02836">
    <property type="entry name" value="Glyco_hydro_2_C"/>
    <property type="match status" value="1"/>
</dbReference>
<evidence type="ECO:0000313" key="8">
    <source>
        <dbReference type="EMBL" id="CAI6339914.1"/>
    </source>
</evidence>
<evidence type="ECO:0000256" key="2">
    <source>
        <dbReference type="ARBA" id="ARBA00022801"/>
    </source>
</evidence>
<dbReference type="Proteomes" id="UP001152607">
    <property type="component" value="Unassembled WGS sequence"/>
</dbReference>
<dbReference type="Pfam" id="PF02837">
    <property type="entry name" value="Glyco_hydro_2_N"/>
    <property type="match status" value="1"/>
</dbReference>
<name>A0A9W4UR43_9PLEO</name>
<comment type="caution">
    <text evidence="8">The sequence shown here is derived from an EMBL/GenBank/DDBJ whole genome shotgun (WGS) entry which is preliminary data.</text>
</comment>
<dbReference type="PANTHER" id="PTHR42732">
    <property type="entry name" value="BETA-GALACTOSIDASE"/>
    <property type="match status" value="1"/>
</dbReference>
<evidence type="ECO:0000256" key="3">
    <source>
        <dbReference type="ARBA" id="ARBA00023295"/>
    </source>
</evidence>
<feature type="domain" description="Glycoside hydrolase family 2 immunoglobulin-like beta-sandwich" evidence="5">
    <location>
        <begin position="239"/>
        <end position="325"/>
    </location>
</feature>
<dbReference type="InterPro" id="IPR017853">
    <property type="entry name" value="GH"/>
</dbReference>
<evidence type="ECO:0000259" key="7">
    <source>
        <dbReference type="Pfam" id="PF02837"/>
    </source>
</evidence>
<dbReference type="InterPro" id="IPR013783">
    <property type="entry name" value="Ig-like_fold"/>
</dbReference>
<keyword evidence="3" id="KW-0326">Glycosidase</keyword>
<dbReference type="GO" id="GO:0005975">
    <property type="term" value="P:carbohydrate metabolic process"/>
    <property type="evidence" value="ECO:0007669"/>
    <property type="project" value="InterPro"/>
</dbReference>
<evidence type="ECO:0000313" key="9">
    <source>
        <dbReference type="Proteomes" id="UP001152607"/>
    </source>
</evidence>
<evidence type="ECO:0000259" key="5">
    <source>
        <dbReference type="Pfam" id="PF00703"/>
    </source>
</evidence>
<dbReference type="SUPFAM" id="SSF49785">
    <property type="entry name" value="Galactose-binding domain-like"/>
    <property type="match status" value="1"/>
</dbReference>
<evidence type="ECO:0000259" key="6">
    <source>
        <dbReference type="Pfam" id="PF02836"/>
    </source>
</evidence>
<proteinExistence type="inferred from homology"/>
<dbReference type="PANTHER" id="PTHR42732:SF2">
    <property type="entry name" value="BETA-MANNOSIDASE"/>
    <property type="match status" value="1"/>
</dbReference>
<dbReference type="InterPro" id="IPR036156">
    <property type="entry name" value="Beta-gal/glucu_dom_sf"/>
</dbReference>
<dbReference type="InterPro" id="IPR051913">
    <property type="entry name" value="GH2_Domain-Containing"/>
</dbReference>
<comment type="similarity">
    <text evidence="1">Belongs to the glycosyl hydrolase 2 family.</text>
</comment>
<reference evidence="8" key="1">
    <citation type="submission" date="2023-01" db="EMBL/GenBank/DDBJ databases">
        <authorList>
            <person name="Van Ghelder C."/>
            <person name="Rancurel C."/>
        </authorList>
    </citation>
    <scope>NUCLEOTIDE SEQUENCE</scope>
    <source>
        <strain evidence="8">CNCM I-4278</strain>
    </source>
</reference>
<dbReference type="InterPro" id="IPR006102">
    <property type="entry name" value="Ig-like_GH2"/>
</dbReference>
<gene>
    <name evidence="8" type="ORF">PDIGIT_LOCUS13078</name>
</gene>
<dbReference type="InterPro" id="IPR008979">
    <property type="entry name" value="Galactose-bd-like_sf"/>
</dbReference>
<dbReference type="SUPFAM" id="SSF51445">
    <property type="entry name" value="(Trans)glycosidases"/>
    <property type="match status" value="1"/>
</dbReference>
<sequence>MRDYILLGLVTWLARAASDPSRYKAQQPMLAPLHSPGSGKYSVQTPPLDTDWTYQVGTDPWPQYPRPKLARPKWQSLNGVWTYANASGHDALDHPPFNRTLSKEVLVPFCLESALSGLQGERTIHSWYRTTFTVPGSWDSEDRVVLNFGAVDYEATVFINGQKATFHRGGFFSFSVDVTSYLNGGEEELVVFAFDPSDSDSYVIPLGKQTLTPDHIFYRPCSGIWQSVWLESAPRSHIKDLEIQGDASGLVNLTVVATDGLPSVVNITIHERMTNSIVAKHVANAGSPVTFNVPSVKPWSPDSPTLYDVTITMGSDTVRSYIGFRTVKKVRVNGVQRIVLNDKVIFPFGTLDQGYWPDGLYTPPTYEAMTFDIKTLKRLGYNMLRKHVKVESALYYAAADELGILIMQDMPSLPSSLKPNKIQYAEFERQLKLLVNQFKSYTSIFAWVIYNEGWGQNKSHKPDFELTDAIRHLDPTRLVDSASGWFDHGAGDFSDDHHYASPRCGTPTQYVGTEEFHPSRIGFEGEFGGIGHNVSANHLWKVQQAIDGINETYEMWDTVETWNARGHFLLSELLFQVQVYSCAGAVWTETTDIEGEVNGMMTYDRRILRPDVVTWNADIKALYDASEYRSKENR</sequence>
<dbReference type="InterPro" id="IPR006103">
    <property type="entry name" value="Glyco_hydro_2_cat"/>
</dbReference>
<dbReference type="OrthoDB" id="408320at2759"/>
<dbReference type="InterPro" id="IPR006104">
    <property type="entry name" value="Glyco_hydro_2_N"/>
</dbReference>
<protein>
    <recommendedName>
        <fullName evidence="10">Beta-glucuronidase</fullName>
    </recommendedName>
</protein>
<dbReference type="Pfam" id="PF00703">
    <property type="entry name" value="Glyco_hydro_2"/>
    <property type="match status" value="1"/>
</dbReference>
<dbReference type="SUPFAM" id="SSF49303">
    <property type="entry name" value="beta-Galactosidase/glucuronidase domain"/>
    <property type="match status" value="1"/>
</dbReference>
<dbReference type="EMBL" id="CAOQHR010000009">
    <property type="protein sequence ID" value="CAI6339914.1"/>
    <property type="molecule type" value="Genomic_DNA"/>
</dbReference>
<evidence type="ECO:0008006" key="10">
    <source>
        <dbReference type="Google" id="ProtNLM"/>
    </source>
</evidence>
<feature type="domain" description="Glycoside hydrolase family 2 catalytic" evidence="6">
    <location>
        <begin position="367"/>
        <end position="483"/>
    </location>
</feature>
<evidence type="ECO:0000256" key="1">
    <source>
        <dbReference type="ARBA" id="ARBA00007401"/>
    </source>
</evidence>
<keyword evidence="2" id="KW-0378">Hydrolase</keyword>
<dbReference type="Gene3D" id="2.60.120.260">
    <property type="entry name" value="Galactose-binding domain-like"/>
    <property type="match status" value="1"/>
</dbReference>
<feature type="chain" id="PRO_5040910797" description="Beta-glucuronidase" evidence="4">
    <location>
        <begin position="17"/>
        <end position="634"/>
    </location>
</feature>